<keyword evidence="13 22" id="KW-0378">Hydrolase</keyword>
<feature type="active site" evidence="22">
    <location>
        <position position="105"/>
    </location>
</feature>
<dbReference type="GO" id="GO:0005886">
    <property type="term" value="C:plasma membrane"/>
    <property type="evidence" value="ECO:0007669"/>
    <property type="project" value="UniProtKB-SubCell"/>
</dbReference>
<evidence type="ECO:0000256" key="10">
    <source>
        <dbReference type="ARBA" id="ARBA00022670"/>
    </source>
</evidence>
<comment type="subcellular location">
    <subcellularLocation>
        <location evidence="3">Cell membrane</location>
    </subcellularLocation>
    <subcellularLocation>
        <location evidence="4">Cytoplasm</location>
    </subcellularLocation>
</comment>
<keyword evidence="16" id="KW-0472">Membrane</keyword>
<dbReference type="GO" id="GO:0006508">
    <property type="term" value="P:proteolysis"/>
    <property type="evidence" value="ECO:0007669"/>
    <property type="project" value="UniProtKB-KW"/>
</dbReference>
<evidence type="ECO:0000256" key="23">
    <source>
        <dbReference type="SAM" id="MobiDB-lite"/>
    </source>
</evidence>
<evidence type="ECO:0000256" key="22">
    <source>
        <dbReference type="PROSITE-ProRule" id="PRU00239"/>
    </source>
</evidence>
<feature type="active site" evidence="21 22">
    <location>
        <position position="855"/>
    </location>
</feature>
<evidence type="ECO:0000256" key="18">
    <source>
        <dbReference type="ARBA" id="ARBA00031308"/>
    </source>
</evidence>
<dbReference type="CDD" id="cd16189">
    <property type="entry name" value="EFh_PEF_CAPN1_like"/>
    <property type="match status" value="1"/>
</dbReference>
<evidence type="ECO:0000256" key="5">
    <source>
        <dbReference type="ARBA" id="ARBA00007623"/>
    </source>
</evidence>
<dbReference type="PROSITE" id="PS50222">
    <property type="entry name" value="EF_HAND_2"/>
    <property type="match status" value="2"/>
</dbReference>
<evidence type="ECO:0000256" key="2">
    <source>
        <dbReference type="ARBA" id="ARBA00001913"/>
    </source>
</evidence>
<keyword evidence="27" id="KW-1185">Reference proteome</keyword>
<dbReference type="GO" id="GO:0005737">
    <property type="term" value="C:cytoplasm"/>
    <property type="evidence" value="ECO:0007669"/>
    <property type="project" value="UniProtKB-SubCell"/>
</dbReference>
<comment type="cofactor">
    <cofactor evidence="2">
        <name>Ca(2+)</name>
        <dbReference type="ChEBI" id="CHEBI:29108"/>
    </cofactor>
</comment>
<dbReference type="SUPFAM" id="SSF49758">
    <property type="entry name" value="Calpain large subunit, middle domain (domain III)"/>
    <property type="match status" value="2"/>
</dbReference>
<keyword evidence="8" id="KW-1003">Cell membrane</keyword>
<dbReference type="FunFam" id="2.60.120.380:FF:000001">
    <property type="entry name" value="Calpain-1 catalytic subunit"/>
    <property type="match status" value="2"/>
</dbReference>
<dbReference type="InterPro" id="IPR022682">
    <property type="entry name" value="Calpain_domain_III"/>
</dbReference>
<feature type="compositionally biased region" description="Polar residues" evidence="23">
    <location>
        <begin position="727"/>
        <end position="737"/>
    </location>
</feature>
<evidence type="ECO:0000313" key="26">
    <source>
        <dbReference type="EMBL" id="AWP14208.1"/>
    </source>
</evidence>
<feature type="domain" description="Calpain catalytic" evidence="24">
    <location>
        <begin position="45"/>
        <end position="344"/>
    </location>
</feature>
<dbReference type="FunFam" id="3.90.70.10:FF:000001">
    <property type="entry name" value="Calpain-1 catalytic subunit"/>
    <property type="match status" value="2"/>
</dbReference>
<evidence type="ECO:0000256" key="20">
    <source>
        <dbReference type="ARBA" id="ARBA00032544"/>
    </source>
</evidence>
<dbReference type="FunFam" id="1.10.238.10:FF:000099">
    <property type="entry name" value="calpain-2 catalytic subunit"/>
    <property type="match status" value="2"/>
</dbReference>
<feature type="domain" description="Calpain catalytic" evidence="24">
    <location>
        <begin position="795"/>
        <end position="1094"/>
    </location>
</feature>
<evidence type="ECO:0000256" key="1">
    <source>
        <dbReference type="ARBA" id="ARBA00001223"/>
    </source>
</evidence>
<keyword evidence="11" id="KW-0479">Metal-binding</keyword>
<keyword evidence="15" id="KW-0106">Calcium</keyword>
<accession>A0A2U9CCK7</accession>
<comment type="similarity">
    <text evidence="5">Belongs to the peptidase C2 family.</text>
</comment>
<feature type="active site" evidence="22">
    <location>
        <position position="286"/>
    </location>
</feature>
<evidence type="ECO:0000259" key="24">
    <source>
        <dbReference type="PROSITE" id="PS50203"/>
    </source>
</evidence>
<evidence type="ECO:0000256" key="16">
    <source>
        <dbReference type="ARBA" id="ARBA00023136"/>
    </source>
</evidence>
<dbReference type="CDD" id="cd00214">
    <property type="entry name" value="Calpain_III"/>
    <property type="match status" value="2"/>
</dbReference>
<feature type="active site" evidence="22">
    <location>
        <position position="262"/>
    </location>
</feature>
<evidence type="ECO:0000256" key="13">
    <source>
        <dbReference type="ARBA" id="ARBA00022801"/>
    </source>
</evidence>
<organism evidence="26 27">
    <name type="scientific">Scophthalmus maximus</name>
    <name type="common">Turbot</name>
    <name type="synonym">Psetta maxima</name>
    <dbReference type="NCBI Taxonomy" id="52904"/>
    <lineage>
        <taxon>Eukaryota</taxon>
        <taxon>Metazoa</taxon>
        <taxon>Chordata</taxon>
        <taxon>Craniata</taxon>
        <taxon>Vertebrata</taxon>
        <taxon>Euteleostomi</taxon>
        <taxon>Actinopterygii</taxon>
        <taxon>Neopterygii</taxon>
        <taxon>Teleostei</taxon>
        <taxon>Neoteleostei</taxon>
        <taxon>Acanthomorphata</taxon>
        <taxon>Carangaria</taxon>
        <taxon>Pleuronectiformes</taxon>
        <taxon>Pleuronectoidei</taxon>
        <taxon>Scophthalmidae</taxon>
        <taxon>Scophthalmus</taxon>
    </lineage>
</organism>
<keyword evidence="12" id="KW-0677">Repeat</keyword>
<dbReference type="InterPro" id="IPR018247">
    <property type="entry name" value="EF_Hand_1_Ca_BS"/>
</dbReference>
<gene>
    <name evidence="26" type="ORF">SMAX5B_016853</name>
</gene>
<evidence type="ECO:0000256" key="15">
    <source>
        <dbReference type="ARBA" id="ARBA00022837"/>
    </source>
</evidence>
<dbReference type="SUPFAM" id="SSF47473">
    <property type="entry name" value="EF-hand"/>
    <property type="match status" value="2"/>
</dbReference>
<dbReference type="SUPFAM" id="SSF54001">
    <property type="entry name" value="Cysteine proteinases"/>
    <property type="match status" value="2"/>
</dbReference>
<dbReference type="InterPro" id="IPR002048">
    <property type="entry name" value="EF_hand_dom"/>
</dbReference>
<evidence type="ECO:0000256" key="9">
    <source>
        <dbReference type="ARBA" id="ARBA00022490"/>
    </source>
</evidence>
<dbReference type="SMART" id="SM00054">
    <property type="entry name" value="EFh"/>
    <property type="match status" value="3"/>
</dbReference>
<dbReference type="Pfam" id="PF00648">
    <property type="entry name" value="Peptidase_C2"/>
    <property type="match status" value="2"/>
</dbReference>
<feature type="compositionally biased region" description="Basic and acidic residues" evidence="23">
    <location>
        <begin position="7"/>
        <end position="18"/>
    </location>
</feature>
<dbReference type="InterPro" id="IPR036213">
    <property type="entry name" value="Calpain_III_sf"/>
</dbReference>
<dbReference type="InterPro" id="IPR011992">
    <property type="entry name" value="EF-hand-dom_pair"/>
</dbReference>
<evidence type="ECO:0000256" key="8">
    <source>
        <dbReference type="ARBA" id="ARBA00022475"/>
    </source>
</evidence>
<dbReference type="InterPro" id="IPR038765">
    <property type="entry name" value="Papain-like_cys_pep_sf"/>
</dbReference>
<dbReference type="InterPro" id="IPR000169">
    <property type="entry name" value="Pept_cys_AS"/>
</dbReference>
<dbReference type="Gene3D" id="2.60.120.380">
    <property type="match status" value="2"/>
</dbReference>
<dbReference type="PANTHER" id="PTHR10183">
    <property type="entry name" value="CALPAIN"/>
    <property type="match status" value="1"/>
</dbReference>
<feature type="region of interest" description="Disordered" evidence="23">
    <location>
        <begin position="1"/>
        <end position="20"/>
    </location>
</feature>
<dbReference type="Pfam" id="PF01067">
    <property type="entry name" value="Calpain_III"/>
    <property type="match status" value="2"/>
</dbReference>
<feature type="active site" evidence="21 22">
    <location>
        <position position="1012"/>
    </location>
</feature>
<keyword evidence="10 22" id="KW-0645">Protease</keyword>
<name>A0A2U9CCK7_SCOMX</name>
<evidence type="ECO:0000256" key="14">
    <source>
        <dbReference type="ARBA" id="ARBA00022807"/>
    </source>
</evidence>
<dbReference type="PRINTS" id="PR00704">
    <property type="entry name" value="CALPAIN"/>
</dbReference>
<evidence type="ECO:0000256" key="17">
    <source>
        <dbReference type="ARBA" id="ARBA00030109"/>
    </source>
</evidence>
<dbReference type="SMART" id="SM00230">
    <property type="entry name" value="CysPc"/>
    <property type="match status" value="2"/>
</dbReference>
<evidence type="ECO:0000313" key="27">
    <source>
        <dbReference type="Proteomes" id="UP000246464"/>
    </source>
</evidence>
<dbReference type="PROSITE" id="PS00139">
    <property type="entry name" value="THIOL_PROTEASE_CYS"/>
    <property type="match status" value="2"/>
</dbReference>
<feature type="region of interest" description="Disordered" evidence="23">
    <location>
        <begin position="721"/>
        <end position="750"/>
    </location>
</feature>
<dbReference type="PANTHER" id="PTHR10183:SF268">
    <property type="entry name" value="CALPAIN-2 CATALYTIC SUBUNIT"/>
    <property type="match status" value="1"/>
</dbReference>
<dbReference type="CDD" id="cd00044">
    <property type="entry name" value="CysPc"/>
    <property type="match status" value="2"/>
</dbReference>
<dbReference type="GO" id="GO:0004198">
    <property type="term" value="F:calcium-dependent cysteine-type endopeptidase activity"/>
    <property type="evidence" value="ECO:0007669"/>
    <property type="project" value="UniProtKB-EC"/>
</dbReference>
<evidence type="ECO:0000259" key="25">
    <source>
        <dbReference type="PROSITE" id="PS50222"/>
    </source>
</evidence>
<dbReference type="Proteomes" id="UP000246464">
    <property type="component" value="Chromosome 15"/>
</dbReference>
<dbReference type="PROSITE" id="PS00018">
    <property type="entry name" value="EF_HAND_1"/>
    <property type="match status" value="2"/>
</dbReference>
<keyword evidence="14 22" id="KW-0788">Thiol protease</keyword>
<evidence type="ECO:0000256" key="4">
    <source>
        <dbReference type="ARBA" id="ARBA00004496"/>
    </source>
</evidence>
<dbReference type="EMBL" id="CP026257">
    <property type="protein sequence ID" value="AWP14208.1"/>
    <property type="molecule type" value="Genomic_DNA"/>
</dbReference>
<dbReference type="GO" id="GO:0005509">
    <property type="term" value="F:calcium ion binding"/>
    <property type="evidence" value="ECO:0007669"/>
    <property type="project" value="InterPro"/>
</dbReference>
<dbReference type="InterPro" id="IPR001300">
    <property type="entry name" value="Peptidase_C2_calpain_cat"/>
</dbReference>
<dbReference type="InterPro" id="IPR033883">
    <property type="entry name" value="C2_III"/>
</dbReference>
<comment type="catalytic activity">
    <reaction evidence="1">
        <text>Broad endopeptidase specificity.</text>
        <dbReference type="EC" id="3.4.22.53"/>
    </reaction>
</comment>
<dbReference type="EC" id="3.4.22.53" evidence="6"/>
<dbReference type="SMART" id="SM00720">
    <property type="entry name" value="calpain_III"/>
    <property type="match status" value="2"/>
</dbReference>
<protein>
    <recommendedName>
        <fullName evidence="7">Calpain-2 catalytic subunit</fullName>
        <ecNumber evidence="6">3.4.22.53</ecNumber>
    </recommendedName>
    <alternativeName>
        <fullName evidence="18">Calcium-activated neutral proteinase 2</fullName>
    </alternativeName>
    <alternativeName>
        <fullName evidence="19">Calpain M-type</fullName>
    </alternativeName>
    <alternativeName>
        <fullName evidence="20">Calpain-2 large subunit</fullName>
    </alternativeName>
    <alternativeName>
        <fullName evidence="17">Millimolar-calpain</fullName>
    </alternativeName>
</protein>
<dbReference type="STRING" id="52904.ENSSMAP00000015368"/>
<evidence type="ECO:0000256" key="3">
    <source>
        <dbReference type="ARBA" id="ARBA00004236"/>
    </source>
</evidence>
<dbReference type="PROSITE" id="PS50203">
    <property type="entry name" value="CALPAIN_CAT"/>
    <property type="match status" value="2"/>
</dbReference>
<dbReference type="InterPro" id="IPR022684">
    <property type="entry name" value="Calpain_cysteine_protease"/>
</dbReference>
<feature type="domain" description="EF-hand" evidence="25">
    <location>
        <begin position="602"/>
        <end position="637"/>
    </location>
</feature>
<evidence type="ECO:0000256" key="6">
    <source>
        <dbReference type="ARBA" id="ARBA00012481"/>
    </source>
</evidence>
<reference evidence="26 27" key="1">
    <citation type="submission" date="2017-12" db="EMBL/GenBank/DDBJ databases">
        <title>Integrating genomic resources of turbot (Scophthalmus maximus) in depth evaluation of genetic and physical mapping variation across individuals.</title>
        <authorList>
            <person name="Martinez P."/>
        </authorList>
    </citation>
    <scope>NUCLEOTIDE SEQUENCE [LARGE SCALE GENOMIC DNA]</scope>
</reference>
<proteinExistence type="inferred from homology"/>
<sequence>MASTADRLARQQERERGIGTKKHAVKFSQQDYESLRKQCLASGRLFEDNCFPAERKSLGYNELGPYSSKTRSVVWKRPTELCSYPKFIDDGATRTDICQGALGDCWLLAALASLTLDHRILARVVPPGQSFTEDYAGIFHFQFWQFGEWVDVVIDDRLPTRDGKLLFVHSAEGSEFWSALLEKAYAKVNGCYEALSGGSTVEGFEDFTGGIAEIYTLDKPPPQLFQIIRRALSLGSLLGSAIDITSARETEAVTALKLVKGHAYSVTGAEEVHFRGRLVQLVRIRNPWGQVEWTGPWSDGSSEWNYIAKDEKSNLNHVADDGEFWMSYSDFIRHFSKLEICNLTPDTLMSDNVGHWNHYQFEGMWRVGSTAGGCRNNPATFSSNPQFVVRLDDVDDDPLDGEDGCTFLVGLMQRNGRQQKRLNRNFETIGFAIYEVPDEYKGRSNVHLGPDVLLRQRAVAMSSTFINTREVCDRFRLPPGEYAVVPSTFSPHKNGSFVLRVFSEKEAATSPLEEDIDAKIEEEEISESDVDPHFKQLFKQIAGNDMEVSTFELVTILNNVVSHRSDIKTDGFSLETGRLIVSLLDKDESSMLGLMEFHLLWCKIQKYLEIFKNHDTDNSGTMSSHEMRGATTEAGFHVNSAVLQAIVSRYADAQYAIDFDSFVGCLIKLEMLFKMFKSLERDDSAKIELDMQQIQERGQQLSQSHGDSLIQTHRGAARCEGAERTCVRTSPTGTQSQTDRRVVPTGTSENMSGIASKLQHMRERTRGVGSNDRAVKHLNQDYESLRAGCLQGGRLFEDDCFEALPSSLGFNELGPSSHKVRGITWRRPQDICSNPKFIVENATRTDICQGALGDCWLLAAIASLTLNKQVLSRVVPHDQSFDENYAGIFHFEFWQFGEWVDVVVDDRLPTKDGELLFVHSEEGSEFWSALLEKAYAKLNGCYEALSGGSTTEGFEDFTGGIAESHDLNKADPRLFKIMKKALERGSLLGCSIDITNSGDSEAVTYRKLVKGHAYSVTGADQVEYRGDVVQLVRIRNPWGKVEWNGAWSDSSTEWRYVSGDDRERLTNRSEDGEFWMSFFDFLRQYSRLEICNLTPDALTGDEYKKWAESEFEDTWRRGVSAGGCRNYPNSFWMNPQFIIKLDEVDDDPDDGEEGCTVIVGLMQKNKRRKRKLGEDMETVGFAIYELPEEYSGQRQVHLKKNFFLNNCSAARSETFINLREVSSHFCLPPGEYLIIPSTFEPNKNGDFYVRVFSEKQADFQEIDDPVDCHVEQIDIDEDDISDRFKRLFGQLAGHDVEISAFELQRILNKVVAKRDDIKTNGFSLATCRNMVNLLDKDGSGKLGLVEFKILWTKIEKFLDLYKERDTDQSGGMSSSEMRMTVEAAGFTLNNSLHQIIVARYSELDLTIDFDNFVCCLIRLESLFNTFKALDKDGSGEIQLNFLEWLNLSMV</sequence>
<evidence type="ECO:0000256" key="7">
    <source>
        <dbReference type="ARBA" id="ARBA00014052"/>
    </source>
</evidence>
<dbReference type="InterPro" id="IPR022683">
    <property type="entry name" value="Calpain_III"/>
</dbReference>
<keyword evidence="9" id="KW-0963">Cytoplasm</keyword>
<dbReference type="Gene3D" id="1.10.238.10">
    <property type="entry name" value="EF-hand"/>
    <property type="match status" value="2"/>
</dbReference>
<evidence type="ECO:0000256" key="21">
    <source>
        <dbReference type="PIRSR" id="PIRSR622684-1"/>
    </source>
</evidence>
<feature type="active site" evidence="21 22">
    <location>
        <position position="1036"/>
    </location>
</feature>
<evidence type="ECO:0000256" key="11">
    <source>
        <dbReference type="ARBA" id="ARBA00022723"/>
    </source>
</evidence>
<evidence type="ECO:0000256" key="19">
    <source>
        <dbReference type="ARBA" id="ARBA00032449"/>
    </source>
</evidence>
<feature type="domain" description="EF-hand" evidence="25">
    <location>
        <begin position="1322"/>
        <end position="1357"/>
    </location>
</feature>
<dbReference type="Gene3D" id="3.90.70.10">
    <property type="entry name" value="Cysteine proteinases"/>
    <property type="match status" value="2"/>
</dbReference>
<evidence type="ECO:0000256" key="12">
    <source>
        <dbReference type="ARBA" id="ARBA00022737"/>
    </source>
</evidence>